<dbReference type="OrthoDB" id="2988517at2"/>
<dbReference type="SUPFAM" id="SSF51182">
    <property type="entry name" value="RmlC-like cupins"/>
    <property type="match status" value="1"/>
</dbReference>
<keyword evidence="3" id="KW-1185">Reference proteome</keyword>
<evidence type="ECO:0000313" key="3">
    <source>
        <dbReference type="Proteomes" id="UP000244880"/>
    </source>
</evidence>
<dbReference type="Gene3D" id="1.10.10.1320">
    <property type="entry name" value="Anti-sigma factor, zinc-finger domain"/>
    <property type="match status" value="1"/>
</dbReference>
<evidence type="ECO:0000259" key="1">
    <source>
        <dbReference type="Pfam" id="PF12973"/>
    </source>
</evidence>
<dbReference type="InterPro" id="IPR041916">
    <property type="entry name" value="Anti_sigma_zinc_sf"/>
</dbReference>
<organism evidence="2 3">
    <name type="scientific">Ascidiaceihabitans donghaensis</name>
    <dbReference type="NCBI Taxonomy" id="1510460"/>
    <lineage>
        <taxon>Bacteria</taxon>
        <taxon>Pseudomonadati</taxon>
        <taxon>Pseudomonadota</taxon>
        <taxon>Alphaproteobacteria</taxon>
        <taxon>Rhodobacterales</taxon>
        <taxon>Paracoccaceae</taxon>
        <taxon>Ascidiaceihabitans</taxon>
    </lineage>
</organism>
<dbReference type="Proteomes" id="UP000244880">
    <property type="component" value="Unassembled WGS sequence"/>
</dbReference>
<dbReference type="EMBL" id="OMOR01000001">
    <property type="protein sequence ID" value="SPH22876.1"/>
    <property type="molecule type" value="Genomic_DNA"/>
</dbReference>
<dbReference type="Gene3D" id="2.60.120.10">
    <property type="entry name" value="Jelly Rolls"/>
    <property type="match status" value="1"/>
</dbReference>
<name>A0A2R8BIC9_9RHOB</name>
<reference evidence="2 3" key="1">
    <citation type="submission" date="2018-03" db="EMBL/GenBank/DDBJ databases">
        <authorList>
            <person name="Keele B.F."/>
        </authorList>
    </citation>
    <scope>NUCLEOTIDE SEQUENCE [LARGE SCALE GENOMIC DNA]</scope>
    <source>
        <strain evidence="2 3">CECT 8599</strain>
    </source>
</reference>
<dbReference type="InterPro" id="IPR014710">
    <property type="entry name" value="RmlC-like_jellyroll"/>
</dbReference>
<evidence type="ECO:0000313" key="2">
    <source>
        <dbReference type="EMBL" id="SPH22876.1"/>
    </source>
</evidence>
<protein>
    <submittedName>
        <fullName evidence="2">Anti-sigma-E factor ChrR</fullName>
    </submittedName>
</protein>
<dbReference type="InterPro" id="IPR011051">
    <property type="entry name" value="RmlC_Cupin_sf"/>
</dbReference>
<dbReference type="Pfam" id="PF12973">
    <property type="entry name" value="Cupin_7"/>
    <property type="match status" value="1"/>
</dbReference>
<dbReference type="NCBIfam" id="TIGR02451">
    <property type="entry name" value="anti_sig_ChrR"/>
    <property type="match status" value="1"/>
</dbReference>
<proteinExistence type="predicted"/>
<dbReference type="InterPro" id="IPR012807">
    <property type="entry name" value="Anti-sigma_ChrR"/>
</dbReference>
<gene>
    <name evidence="2" type="primary">chrR</name>
    <name evidence="2" type="ORF">ASD8599_03623</name>
</gene>
<dbReference type="RefSeq" id="WP_108829770.1">
    <property type="nucleotide sequence ID" value="NZ_OMOR01000001.1"/>
</dbReference>
<feature type="domain" description="ChrR-like cupin" evidence="1">
    <location>
        <begin position="103"/>
        <end position="194"/>
    </location>
</feature>
<sequence length="215" mass="23114">MSNIKHHLTDDILMAYSAGTLPEAFNLMVATHLSLCDTCRAHLASFDAVGGEVLDTPDVDIAMDTASFAATMALIAGGPTEEIKVTRPKGMLPAPLQDYVGGDLDQIRWKPVGLGVKQAILPTSKDASARLLFIPAGAAMPDHGHKGTEMTMVLQGAFQDDDDYFARGDVETADSDHFHTPVADIHEDCICLAVTDAPLEFKGLLPKIAQRFLRI</sequence>
<dbReference type="InterPro" id="IPR025979">
    <property type="entry name" value="ChrR-like_cupin_dom"/>
</dbReference>
<dbReference type="CDD" id="cd20301">
    <property type="entry name" value="cupin_ChrR"/>
    <property type="match status" value="1"/>
</dbReference>
<dbReference type="AlphaFoldDB" id="A0A2R8BIC9"/>
<accession>A0A2R8BIC9</accession>